<organism evidence="2 3">
    <name type="scientific">Ottowia flava</name>
    <dbReference type="NCBI Taxonomy" id="2675430"/>
    <lineage>
        <taxon>Bacteria</taxon>
        <taxon>Pseudomonadati</taxon>
        <taxon>Pseudomonadota</taxon>
        <taxon>Betaproteobacteria</taxon>
        <taxon>Burkholderiales</taxon>
        <taxon>Comamonadaceae</taxon>
        <taxon>Ottowia</taxon>
    </lineage>
</organism>
<accession>A0ABW4KMJ2</accession>
<keyword evidence="1" id="KW-0472">Membrane</keyword>
<sequence>MTTPTDTPRSDVARVALTQALRGMAVAAALVALWVLWGFIGGAPKDERPPSLPIGDLAPERFKWSDAPVPPPGVRPEDGARYKLLVLRDAAGTARAFYLPAADGLATVPAGSSPLSPGVPCDDFAPDFRTRDIGCRQARPGFEFATRLRWALDGSPVTPGATALVAAPGAEQAGEWVWPRPGPPVANRSQ</sequence>
<keyword evidence="1" id="KW-0812">Transmembrane</keyword>
<dbReference type="Proteomes" id="UP001597304">
    <property type="component" value="Unassembled WGS sequence"/>
</dbReference>
<keyword evidence="3" id="KW-1185">Reference proteome</keyword>
<evidence type="ECO:0000313" key="2">
    <source>
        <dbReference type="EMBL" id="MFD1709235.1"/>
    </source>
</evidence>
<reference evidence="3" key="1">
    <citation type="journal article" date="2019" name="Int. J. Syst. Evol. Microbiol.">
        <title>The Global Catalogue of Microorganisms (GCM) 10K type strain sequencing project: providing services to taxonomists for standard genome sequencing and annotation.</title>
        <authorList>
            <consortium name="The Broad Institute Genomics Platform"/>
            <consortium name="The Broad Institute Genome Sequencing Center for Infectious Disease"/>
            <person name="Wu L."/>
            <person name="Ma J."/>
        </authorList>
    </citation>
    <scope>NUCLEOTIDE SEQUENCE [LARGE SCALE GENOMIC DNA]</scope>
    <source>
        <strain evidence="3">LMG 29247</strain>
    </source>
</reference>
<gene>
    <name evidence="2" type="ORF">ACFSF0_01310</name>
</gene>
<comment type="caution">
    <text evidence="2">The sequence shown here is derived from an EMBL/GenBank/DDBJ whole genome shotgun (WGS) entry which is preliminary data.</text>
</comment>
<evidence type="ECO:0000256" key="1">
    <source>
        <dbReference type="SAM" id="Phobius"/>
    </source>
</evidence>
<keyword evidence="1" id="KW-1133">Transmembrane helix</keyword>
<proteinExistence type="predicted"/>
<feature type="transmembrane region" description="Helical" evidence="1">
    <location>
        <begin position="20"/>
        <end position="40"/>
    </location>
</feature>
<protein>
    <recommendedName>
        <fullName evidence="4">Rieske domain-containing protein</fullName>
    </recommendedName>
</protein>
<evidence type="ECO:0008006" key="4">
    <source>
        <dbReference type="Google" id="ProtNLM"/>
    </source>
</evidence>
<evidence type="ECO:0000313" key="3">
    <source>
        <dbReference type="Proteomes" id="UP001597304"/>
    </source>
</evidence>
<name>A0ABW4KMJ2_9BURK</name>
<dbReference type="RefSeq" id="WP_147913004.1">
    <property type="nucleotide sequence ID" value="NZ_JBHUEJ010000003.1"/>
</dbReference>
<dbReference type="EMBL" id="JBHUEJ010000003">
    <property type="protein sequence ID" value="MFD1709235.1"/>
    <property type="molecule type" value="Genomic_DNA"/>
</dbReference>